<dbReference type="GO" id="GO:0005524">
    <property type="term" value="F:ATP binding"/>
    <property type="evidence" value="ECO:0007669"/>
    <property type="project" value="UniProtKB-KW"/>
</dbReference>
<keyword evidence="11" id="KW-0472">Membrane</keyword>
<dbReference type="CDD" id="cd00082">
    <property type="entry name" value="HisKA"/>
    <property type="match status" value="1"/>
</dbReference>
<dbReference type="EC" id="2.7.13.3" evidence="3"/>
<dbReference type="SUPFAM" id="SSF55874">
    <property type="entry name" value="ATPase domain of HSP90 chaperone/DNA topoisomerase II/histidine kinase"/>
    <property type="match status" value="1"/>
</dbReference>
<dbReference type="InterPro" id="IPR000014">
    <property type="entry name" value="PAS"/>
</dbReference>
<dbReference type="SUPFAM" id="SSF55785">
    <property type="entry name" value="PYP-like sensor domain (PAS domain)"/>
    <property type="match status" value="3"/>
</dbReference>
<dbReference type="CDD" id="cd00130">
    <property type="entry name" value="PAS"/>
    <property type="match status" value="3"/>
</dbReference>
<reference evidence="17 18" key="1">
    <citation type="submission" date="2017-10" db="EMBL/GenBank/DDBJ databases">
        <title>Draft genome of Longibacter Salinarum.</title>
        <authorList>
            <person name="Goh K.M."/>
            <person name="Shamsir M.S."/>
            <person name="Lim S.W."/>
        </authorList>
    </citation>
    <scope>NUCLEOTIDE SEQUENCE [LARGE SCALE GENOMIC DNA]</scope>
    <source>
        <strain evidence="17 18">KCTC 52045</strain>
    </source>
</reference>
<evidence type="ECO:0000256" key="1">
    <source>
        <dbReference type="ARBA" id="ARBA00000085"/>
    </source>
</evidence>
<dbReference type="Proteomes" id="UP000220102">
    <property type="component" value="Unassembled WGS sequence"/>
</dbReference>
<protein>
    <recommendedName>
        <fullName evidence="3">histidine kinase</fullName>
        <ecNumber evidence="3">2.7.13.3</ecNumber>
    </recommendedName>
</protein>
<dbReference type="InterPro" id="IPR013656">
    <property type="entry name" value="PAS_4"/>
</dbReference>
<dbReference type="PRINTS" id="PR00344">
    <property type="entry name" value="BCTRLSENSOR"/>
</dbReference>
<evidence type="ECO:0000256" key="2">
    <source>
        <dbReference type="ARBA" id="ARBA00004236"/>
    </source>
</evidence>
<dbReference type="Pfam" id="PF00512">
    <property type="entry name" value="HisKA"/>
    <property type="match status" value="1"/>
</dbReference>
<feature type="coiled-coil region" evidence="12">
    <location>
        <begin position="566"/>
        <end position="593"/>
    </location>
</feature>
<feature type="domain" description="Histidine kinase" evidence="14">
    <location>
        <begin position="600"/>
        <end position="815"/>
    </location>
</feature>
<dbReference type="Gene3D" id="3.30.450.40">
    <property type="match status" value="1"/>
</dbReference>
<accession>A0A2A8CWX7</accession>
<evidence type="ECO:0000256" key="8">
    <source>
        <dbReference type="ARBA" id="ARBA00022777"/>
    </source>
</evidence>
<keyword evidence="10" id="KW-0902">Two-component regulatory system</keyword>
<dbReference type="GO" id="GO:0005886">
    <property type="term" value="C:plasma membrane"/>
    <property type="evidence" value="ECO:0007669"/>
    <property type="project" value="UniProtKB-SubCell"/>
</dbReference>
<dbReference type="InterPro" id="IPR003018">
    <property type="entry name" value="GAF"/>
</dbReference>
<dbReference type="SMART" id="SM00091">
    <property type="entry name" value="PAS"/>
    <property type="match status" value="2"/>
</dbReference>
<proteinExistence type="predicted"/>
<dbReference type="InterPro" id="IPR035965">
    <property type="entry name" value="PAS-like_dom_sf"/>
</dbReference>
<dbReference type="InterPro" id="IPR005467">
    <property type="entry name" value="His_kinase_dom"/>
</dbReference>
<evidence type="ECO:0000256" key="9">
    <source>
        <dbReference type="ARBA" id="ARBA00022840"/>
    </source>
</evidence>
<gene>
    <name evidence="17" type="ORF">CRI94_10895</name>
</gene>
<evidence type="ECO:0000256" key="7">
    <source>
        <dbReference type="ARBA" id="ARBA00022741"/>
    </source>
</evidence>
<comment type="subcellular location">
    <subcellularLocation>
        <location evidence="2">Cell membrane</location>
    </subcellularLocation>
</comment>
<evidence type="ECO:0000256" key="4">
    <source>
        <dbReference type="ARBA" id="ARBA00022475"/>
    </source>
</evidence>
<dbReference type="Pfam" id="PF13426">
    <property type="entry name" value="PAS_9"/>
    <property type="match status" value="1"/>
</dbReference>
<dbReference type="InterPro" id="IPR001610">
    <property type="entry name" value="PAC"/>
</dbReference>
<organism evidence="17 18">
    <name type="scientific">Longibacter salinarum</name>
    <dbReference type="NCBI Taxonomy" id="1850348"/>
    <lineage>
        <taxon>Bacteria</taxon>
        <taxon>Pseudomonadati</taxon>
        <taxon>Rhodothermota</taxon>
        <taxon>Rhodothermia</taxon>
        <taxon>Rhodothermales</taxon>
        <taxon>Salisaetaceae</taxon>
        <taxon>Longibacter</taxon>
    </lineage>
</organism>
<keyword evidence="5" id="KW-0597">Phosphoprotein</keyword>
<evidence type="ECO:0000256" key="10">
    <source>
        <dbReference type="ARBA" id="ARBA00023012"/>
    </source>
</evidence>
<dbReference type="SMART" id="SM00387">
    <property type="entry name" value="HATPase_c"/>
    <property type="match status" value="1"/>
</dbReference>
<evidence type="ECO:0000256" key="12">
    <source>
        <dbReference type="SAM" id="Coils"/>
    </source>
</evidence>
<keyword evidence="12" id="KW-0175">Coiled coil</keyword>
<dbReference type="InterPro" id="IPR000700">
    <property type="entry name" value="PAS-assoc_C"/>
</dbReference>
<evidence type="ECO:0000256" key="11">
    <source>
        <dbReference type="ARBA" id="ARBA00023136"/>
    </source>
</evidence>
<dbReference type="InterPro" id="IPR036890">
    <property type="entry name" value="HATPase_C_sf"/>
</dbReference>
<dbReference type="PROSITE" id="PS50109">
    <property type="entry name" value="HIS_KIN"/>
    <property type="match status" value="1"/>
</dbReference>
<evidence type="ECO:0000256" key="6">
    <source>
        <dbReference type="ARBA" id="ARBA00022679"/>
    </source>
</evidence>
<dbReference type="OrthoDB" id="9796457at2"/>
<name>A0A2A8CWX7_9BACT</name>
<feature type="domain" description="PAC" evidence="16">
    <location>
        <begin position="359"/>
        <end position="412"/>
    </location>
</feature>
<dbReference type="CDD" id="cd16922">
    <property type="entry name" value="HATPase_EvgS-ArcB-TorS-like"/>
    <property type="match status" value="1"/>
</dbReference>
<dbReference type="PROSITE" id="PS50113">
    <property type="entry name" value="PAC"/>
    <property type="match status" value="2"/>
</dbReference>
<dbReference type="Gene3D" id="3.30.450.20">
    <property type="entry name" value="PAS domain"/>
    <property type="match status" value="3"/>
</dbReference>
<dbReference type="InterPro" id="IPR003661">
    <property type="entry name" value="HisK_dim/P_dom"/>
</dbReference>
<dbReference type="AlphaFoldDB" id="A0A2A8CWX7"/>
<keyword evidence="8" id="KW-0418">Kinase</keyword>
<dbReference type="EMBL" id="PDEQ01000005">
    <property type="protein sequence ID" value="PEN13146.1"/>
    <property type="molecule type" value="Genomic_DNA"/>
</dbReference>
<sequence length="825" mass="91147">MDGRSWMDDIDWYSVVASMSDGVLVCASDGRILECSDGAAAMFGCVPEEAVGRPVHELVGPCLCPDGRAVSPDDPIGFSGESGSFIRGLMRPNRPLQWVEFDPHRPSTHNASTERAPAVVFVLTRTSFPFVSRDDDRIETSEEQVVGPNRSVERASQRTSEVGEPVDTVGDLGQTVGRYRSTSEHGVFAADAGMVSLFGYSAETLRTTDADQLLVNPSHAKTLREKRREKGLLHREEVHFRRRNGTSFWGLLTSLPAYGEDANVRFYDNIIVDITDLKETQFALEASEELYRVLAEHSVDIVTRHAMDSTYHYVSPSVESVLGYTPEELMGTRAIDITHPEDLGLYQQIGRALDEDARIKERVRFLHKDGHYVWLEVTGRLVRDPETDAGIEYVASSRDVTLQVESENVLRFAAQRLRILSDISQATLQTTDLETVCQVALDTLARAVSQTRSSILAFHEEKGYAEVLAVRSPGDEEIDEGTVLSLEWLHTYDDLRHGRDGWVSDLNTLSTSSPLLNRLEKMGIQSFISVPAIVENRTVGALNIAHDEPDAFTFDDVAIAREVGRLIALAMRQKQYQEDLVEAKEEAEEMSRLKSAFLANMSHEIRTPLTAILGFADVLATEAQSPHDELARLISRSGHRLMETLDSVLQLSRLEAGNLQLNPEPVNIIEEVREVITLMEPRAEEEEVDLHVEMPDHAVEGQLDAMAFFRVLGNLVNNAIKFTERGGSVNVSVRAENDMVVVVVQDTGIGMVPSAIPQLFGAFRQESTGTERSHEGSGLGLTIVRRLVDLMGGTIDVESTKGEGSTFTIQLPAGPVRRGGVALNS</sequence>
<evidence type="ECO:0000259" key="15">
    <source>
        <dbReference type="PROSITE" id="PS50112"/>
    </source>
</evidence>
<dbReference type="SMART" id="SM00065">
    <property type="entry name" value="GAF"/>
    <property type="match status" value="1"/>
</dbReference>
<dbReference type="RefSeq" id="WP_098075737.1">
    <property type="nucleotide sequence ID" value="NZ_PDEQ01000005.1"/>
</dbReference>
<dbReference type="SMART" id="SM00388">
    <property type="entry name" value="HisKA"/>
    <property type="match status" value="1"/>
</dbReference>
<evidence type="ECO:0000256" key="13">
    <source>
        <dbReference type="SAM" id="MobiDB-lite"/>
    </source>
</evidence>
<dbReference type="GO" id="GO:0000155">
    <property type="term" value="F:phosphorelay sensor kinase activity"/>
    <property type="evidence" value="ECO:0007669"/>
    <property type="project" value="InterPro"/>
</dbReference>
<dbReference type="SUPFAM" id="SSF55781">
    <property type="entry name" value="GAF domain-like"/>
    <property type="match status" value="1"/>
</dbReference>
<dbReference type="Gene3D" id="1.10.287.130">
    <property type="match status" value="1"/>
</dbReference>
<evidence type="ECO:0000313" key="17">
    <source>
        <dbReference type="EMBL" id="PEN13146.1"/>
    </source>
</evidence>
<evidence type="ECO:0000259" key="16">
    <source>
        <dbReference type="PROSITE" id="PS50113"/>
    </source>
</evidence>
<dbReference type="SMART" id="SM00086">
    <property type="entry name" value="PAC"/>
    <property type="match status" value="2"/>
</dbReference>
<feature type="domain" description="PAS" evidence="15">
    <location>
        <begin position="287"/>
        <end position="342"/>
    </location>
</feature>
<comment type="caution">
    <text evidence="17">The sequence shown here is derived from an EMBL/GenBank/DDBJ whole genome shotgun (WGS) entry which is preliminary data.</text>
</comment>
<evidence type="ECO:0000259" key="14">
    <source>
        <dbReference type="PROSITE" id="PS50109"/>
    </source>
</evidence>
<dbReference type="FunFam" id="3.30.565.10:FF:000023">
    <property type="entry name" value="PAS domain-containing sensor histidine kinase"/>
    <property type="match status" value="1"/>
</dbReference>
<dbReference type="InterPro" id="IPR004358">
    <property type="entry name" value="Sig_transdc_His_kin-like_C"/>
</dbReference>
<dbReference type="PANTHER" id="PTHR43711">
    <property type="entry name" value="TWO-COMPONENT HISTIDINE KINASE"/>
    <property type="match status" value="1"/>
</dbReference>
<dbReference type="InterPro" id="IPR003594">
    <property type="entry name" value="HATPase_dom"/>
</dbReference>
<feature type="domain" description="PAS" evidence="15">
    <location>
        <begin position="15"/>
        <end position="61"/>
    </location>
</feature>
<dbReference type="Gene3D" id="3.30.565.10">
    <property type="entry name" value="Histidine kinase-like ATPase, C-terminal domain"/>
    <property type="match status" value="1"/>
</dbReference>
<dbReference type="InterPro" id="IPR036097">
    <property type="entry name" value="HisK_dim/P_sf"/>
</dbReference>
<dbReference type="PROSITE" id="PS50112">
    <property type="entry name" value="PAS"/>
    <property type="match status" value="2"/>
</dbReference>
<evidence type="ECO:0000313" key="18">
    <source>
        <dbReference type="Proteomes" id="UP000220102"/>
    </source>
</evidence>
<dbReference type="NCBIfam" id="TIGR00229">
    <property type="entry name" value="sensory_box"/>
    <property type="match status" value="2"/>
</dbReference>
<feature type="domain" description="PAC" evidence="16">
    <location>
        <begin position="234"/>
        <end position="286"/>
    </location>
</feature>
<dbReference type="Pfam" id="PF13185">
    <property type="entry name" value="GAF_2"/>
    <property type="match status" value="1"/>
</dbReference>
<feature type="region of interest" description="Disordered" evidence="13">
    <location>
        <begin position="146"/>
        <end position="167"/>
    </location>
</feature>
<dbReference type="Pfam" id="PF08447">
    <property type="entry name" value="PAS_3"/>
    <property type="match status" value="1"/>
</dbReference>
<keyword evidence="7" id="KW-0547">Nucleotide-binding</keyword>
<evidence type="ECO:0000256" key="5">
    <source>
        <dbReference type="ARBA" id="ARBA00022553"/>
    </source>
</evidence>
<dbReference type="InterPro" id="IPR013655">
    <property type="entry name" value="PAS_fold_3"/>
</dbReference>
<keyword evidence="18" id="KW-1185">Reference proteome</keyword>
<keyword evidence="6" id="KW-0808">Transferase</keyword>
<keyword evidence="4" id="KW-1003">Cell membrane</keyword>
<dbReference type="SUPFAM" id="SSF47384">
    <property type="entry name" value="Homodimeric domain of signal transducing histidine kinase"/>
    <property type="match status" value="1"/>
</dbReference>
<evidence type="ECO:0000256" key="3">
    <source>
        <dbReference type="ARBA" id="ARBA00012438"/>
    </source>
</evidence>
<dbReference type="Pfam" id="PF08448">
    <property type="entry name" value="PAS_4"/>
    <property type="match status" value="1"/>
</dbReference>
<dbReference type="InterPro" id="IPR029016">
    <property type="entry name" value="GAF-like_dom_sf"/>
</dbReference>
<keyword evidence="9" id="KW-0067">ATP-binding</keyword>
<comment type="catalytic activity">
    <reaction evidence="1">
        <text>ATP + protein L-histidine = ADP + protein N-phospho-L-histidine.</text>
        <dbReference type="EC" id="2.7.13.3"/>
    </reaction>
</comment>
<dbReference type="Pfam" id="PF02518">
    <property type="entry name" value="HATPase_c"/>
    <property type="match status" value="1"/>
</dbReference>
<dbReference type="PANTHER" id="PTHR43711:SF1">
    <property type="entry name" value="HISTIDINE KINASE 1"/>
    <property type="match status" value="1"/>
</dbReference>
<dbReference type="InterPro" id="IPR050736">
    <property type="entry name" value="Sensor_HK_Regulatory"/>
</dbReference>